<organism evidence="4 5">
    <name type="scientific">Wandonia haliotis</name>
    <dbReference type="NCBI Taxonomy" id="574963"/>
    <lineage>
        <taxon>Bacteria</taxon>
        <taxon>Pseudomonadati</taxon>
        <taxon>Bacteroidota</taxon>
        <taxon>Flavobacteriia</taxon>
        <taxon>Flavobacteriales</taxon>
        <taxon>Crocinitomicaceae</taxon>
        <taxon>Wandonia</taxon>
    </lineage>
</organism>
<dbReference type="InterPro" id="IPR041218">
    <property type="entry name" value="DUF5606"/>
</dbReference>
<protein>
    <recommendedName>
        <fullName evidence="6">DUF5606 domain-containing protein</fullName>
    </recommendedName>
</protein>
<dbReference type="InterPro" id="IPR049280">
    <property type="entry name" value="DUF6852"/>
</dbReference>
<accession>A0ABP3Y5P0</accession>
<proteinExistence type="predicted"/>
<evidence type="ECO:0000259" key="2">
    <source>
        <dbReference type="Pfam" id="PF18347"/>
    </source>
</evidence>
<feature type="domain" description="DUF5606" evidence="2">
    <location>
        <begin position="3"/>
        <end position="48"/>
    </location>
</feature>
<evidence type="ECO:0008006" key="6">
    <source>
        <dbReference type="Google" id="ProtNLM"/>
    </source>
</evidence>
<sequence length="201" mass="22448">MNLTGIISISGKPGLYKVVAHGNNNVIVESLVDGKRFPAHSNNRISALEDISIYTYEEDIPLKDVFRSIFDKEDGGQAISHKESQKKLADYMEEVLPNYDQDRVYPSDIKKLFQWYNLLQKAGALILEEETAEEEVVEEVKEEKPKKAAAKKTTETAEKTEKKTPAKKAPAKKAAAKTEEKAAPKKPAAKKTTAKAKKEEE</sequence>
<dbReference type="EMBL" id="BAAAFH010000011">
    <property type="protein sequence ID" value="GAA0875751.1"/>
    <property type="molecule type" value="Genomic_DNA"/>
</dbReference>
<dbReference type="Gene3D" id="2.30.30.730">
    <property type="match status" value="1"/>
</dbReference>
<dbReference type="Pfam" id="PF21186">
    <property type="entry name" value="DUF6852"/>
    <property type="match status" value="1"/>
</dbReference>
<keyword evidence="5" id="KW-1185">Reference proteome</keyword>
<evidence type="ECO:0000259" key="3">
    <source>
        <dbReference type="Pfam" id="PF21186"/>
    </source>
</evidence>
<dbReference type="InterPro" id="IPR049281">
    <property type="entry name" value="BVU_3817-like_C_sf"/>
</dbReference>
<feature type="compositionally biased region" description="Basic and acidic residues" evidence="1">
    <location>
        <begin position="138"/>
        <end position="164"/>
    </location>
</feature>
<feature type="region of interest" description="Disordered" evidence="1">
    <location>
        <begin position="136"/>
        <end position="201"/>
    </location>
</feature>
<dbReference type="InterPro" id="IPR049282">
    <property type="entry name" value="BVU_3817_N_sf"/>
</dbReference>
<evidence type="ECO:0000313" key="4">
    <source>
        <dbReference type="EMBL" id="GAA0875751.1"/>
    </source>
</evidence>
<comment type="caution">
    <text evidence="4">The sequence shown here is derived from an EMBL/GenBank/DDBJ whole genome shotgun (WGS) entry which is preliminary data.</text>
</comment>
<dbReference type="Gene3D" id="1.10.10.1650">
    <property type="match status" value="1"/>
</dbReference>
<evidence type="ECO:0000256" key="1">
    <source>
        <dbReference type="SAM" id="MobiDB-lite"/>
    </source>
</evidence>
<feature type="compositionally biased region" description="Basic residues" evidence="1">
    <location>
        <begin position="165"/>
        <end position="175"/>
    </location>
</feature>
<gene>
    <name evidence="4" type="ORF">GCM10009118_21600</name>
</gene>
<reference evidence="5" key="1">
    <citation type="journal article" date="2019" name="Int. J. Syst. Evol. Microbiol.">
        <title>The Global Catalogue of Microorganisms (GCM) 10K type strain sequencing project: providing services to taxonomists for standard genome sequencing and annotation.</title>
        <authorList>
            <consortium name="The Broad Institute Genomics Platform"/>
            <consortium name="The Broad Institute Genome Sequencing Center for Infectious Disease"/>
            <person name="Wu L."/>
            <person name="Ma J."/>
        </authorList>
    </citation>
    <scope>NUCLEOTIDE SEQUENCE [LARGE SCALE GENOMIC DNA]</scope>
    <source>
        <strain evidence="5">JCM 16083</strain>
    </source>
</reference>
<name>A0ABP3Y5P0_9FLAO</name>
<feature type="domain" description="DUF6852" evidence="3">
    <location>
        <begin position="51"/>
        <end position="119"/>
    </location>
</feature>
<evidence type="ECO:0000313" key="5">
    <source>
        <dbReference type="Proteomes" id="UP001501126"/>
    </source>
</evidence>
<dbReference type="Pfam" id="PF18347">
    <property type="entry name" value="DUF5606"/>
    <property type="match status" value="1"/>
</dbReference>
<dbReference type="Proteomes" id="UP001501126">
    <property type="component" value="Unassembled WGS sequence"/>
</dbReference>
<dbReference type="RefSeq" id="WP_343787564.1">
    <property type="nucleotide sequence ID" value="NZ_BAAAFH010000011.1"/>
</dbReference>